<organism evidence="10 12">
    <name type="scientific">Mycolicibacterium fortuitum</name>
    <name type="common">Mycobacterium fortuitum</name>
    <dbReference type="NCBI Taxonomy" id="1766"/>
    <lineage>
        <taxon>Bacteria</taxon>
        <taxon>Bacillati</taxon>
        <taxon>Actinomycetota</taxon>
        <taxon>Actinomycetes</taxon>
        <taxon>Mycobacteriales</taxon>
        <taxon>Mycobacteriaceae</taxon>
        <taxon>Mycolicibacterium</taxon>
    </lineage>
</organism>
<dbReference type="SUPFAM" id="SSF50249">
    <property type="entry name" value="Nucleic acid-binding proteins"/>
    <property type="match status" value="1"/>
</dbReference>
<evidence type="ECO:0000256" key="2">
    <source>
        <dbReference type="ARBA" id="ARBA00022598"/>
    </source>
</evidence>
<dbReference type="GeneID" id="93413203"/>
<dbReference type="GO" id="GO:0050560">
    <property type="term" value="F:aspartate-tRNA(Asn) ligase activity"/>
    <property type="evidence" value="ECO:0007669"/>
    <property type="project" value="UniProtKB-EC"/>
</dbReference>
<dbReference type="HAMAP" id="MF_00044">
    <property type="entry name" value="Asp_tRNA_synth_type1"/>
    <property type="match status" value="1"/>
</dbReference>
<keyword evidence="4 7" id="KW-0067">ATP-binding</keyword>
<evidence type="ECO:0000259" key="9">
    <source>
        <dbReference type="PROSITE" id="PS50862"/>
    </source>
</evidence>
<dbReference type="STRING" id="1766.XA26_28180"/>
<dbReference type="GO" id="GO:0006422">
    <property type="term" value="P:aspartyl-tRNA aminoacylation"/>
    <property type="evidence" value="ECO:0007669"/>
    <property type="project" value="UniProtKB-UniRule"/>
</dbReference>
<dbReference type="SUPFAM" id="SSF55261">
    <property type="entry name" value="GAD domain-like"/>
    <property type="match status" value="1"/>
</dbReference>
<feature type="binding site" evidence="7">
    <location>
        <position position="448"/>
    </location>
    <ligand>
        <name>L-aspartate</name>
        <dbReference type="ChEBI" id="CHEBI:29991"/>
    </ligand>
</feature>
<reference evidence="10 12" key="1">
    <citation type="journal article" date="2015" name="MBio">
        <title>Enzymatic Degradation of Phenazines Can Generate Energy and Protect Sensitive Organisms from Toxicity.</title>
        <authorList>
            <person name="Costa K.C."/>
            <person name="Bergkessel M."/>
            <person name="Saunders S."/>
            <person name="Korlach J."/>
            <person name="Newman D.K."/>
        </authorList>
    </citation>
    <scope>NUCLEOTIDE SEQUENCE [LARGE SCALE GENOMIC DNA]</scope>
    <source>
        <strain evidence="10 12">CT6</strain>
    </source>
</reference>
<dbReference type="AlphaFoldDB" id="A0A0N9XFY2"/>
<dbReference type="Pfam" id="PF02938">
    <property type="entry name" value="GAD"/>
    <property type="match status" value="1"/>
</dbReference>
<accession>A0A0N9XFY2</accession>
<dbReference type="InterPro" id="IPR004365">
    <property type="entry name" value="NA-bd_OB_tRNA"/>
</dbReference>
<dbReference type="Gene3D" id="3.30.930.10">
    <property type="entry name" value="Bira Bifunctional Protein, Domain 2"/>
    <property type="match status" value="1"/>
</dbReference>
<dbReference type="PATRIC" id="fig|1766.6.peg.2796"/>
<dbReference type="Proteomes" id="UP000057134">
    <property type="component" value="Chromosome"/>
</dbReference>
<dbReference type="PROSITE" id="PS50862">
    <property type="entry name" value="AA_TRNA_LIGASE_II"/>
    <property type="match status" value="1"/>
</dbReference>
<dbReference type="RefSeq" id="WP_003880728.1">
    <property type="nucleotide sequence ID" value="NZ_CP011269.1"/>
</dbReference>
<dbReference type="InterPro" id="IPR047090">
    <property type="entry name" value="AspRS_core"/>
</dbReference>
<feature type="site" description="Important for tRNA non-discrimination" evidence="7">
    <location>
        <position position="31"/>
    </location>
</feature>
<evidence type="ECO:0000256" key="8">
    <source>
        <dbReference type="SAM" id="MobiDB-lite"/>
    </source>
</evidence>
<dbReference type="GO" id="GO:0005737">
    <property type="term" value="C:cytoplasm"/>
    <property type="evidence" value="ECO:0007669"/>
    <property type="project" value="UniProtKB-SubCell"/>
</dbReference>
<evidence type="ECO:0000256" key="1">
    <source>
        <dbReference type="ARBA" id="ARBA00006303"/>
    </source>
</evidence>
<sequence length="591" mass="64334">MLRSHAAGSLRAADAGQTVTLAGWVARRRDHGGVIFIDLRDASGVSQVVFREGDVLAAAHRLRAEFCIAVTGVVEVRPEGNENPDIPTGKIEVNATSLTVLSESAPLPFQLDETAGEEARLKYRYLDLRREGPGNAIRLRSKVNAAARGVLAEHDFVEIETPTLTRSTPEGARDFLVPARLQPGSFYALPQSPQLFKQLLMVAGMERYYQIARCYRDEDFRADRQPEFTQLDMELSFVDADDVMGIAEQVLKAVWSTIGYDLPLPLPRISYEEAMRRFGSDKPDLRFEVELIECTEYFKDTPFRVFQAPYVGAVVMSGGASQPRRTLDGWQEFAKQRGHKGLAYVLIGEDGTLGGPVAKNLTDAERDGLAAHVGAKPGDCVFFAAGPARTARALLGATRIEIAKRLDLIDPSAWAFTWVVDFPMFEPADVATASGDVAVGSGAWTAVHHAFTAPKVESEDTFDTDPGSALSDAYDIVCNGNEIGGGSIRIHRRDIQERVFAMMGIDHDEAQDKFGFLLDAFAFGAPPHGGIAFGWDRITALLAGVDSIREVIAFPKSGGGVDPLTDAPAPITPQQRKESGIDAKPEELKKS</sequence>
<evidence type="ECO:0000256" key="4">
    <source>
        <dbReference type="ARBA" id="ARBA00022840"/>
    </source>
</evidence>
<proteinExistence type="inferred from homology"/>
<evidence type="ECO:0000313" key="11">
    <source>
        <dbReference type="EMBL" id="MDV7294062.1"/>
    </source>
</evidence>
<comment type="subcellular location">
    <subcellularLocation>
        <location evidence="7">Cytoplasm</location>
    </subcellularLocation>
</comment>
<dbReference type="PANTHER" id="PTHR22594:SF5">
    <property type="entry name" value="ASPARTATE--TRNA LIGASE, MITOCHONDRIAL"/>
    <property type="match status" value="1"/>
</dbReference>
<name>A0A0N9XFY2_MYCFO</name>
<dbReference type="InterPro" id="IPR004364">
    <property type="entry name" value="Aa-tRNA-synt_II"/>
</dbReference>
<dbReference type="CDD" id="cd00777">
    <property type="entry name" value="AspRS_core"/>
    <property type="match status" value="1"/>
</dbReference>
<dbReference type="PRINTS" id="PR01042">
    <property type="entry name" value="TRNASYNTHASP"/>
</dbReference>
<evidence type="ECO:0000256" key="3">
    <source>
        <dbReference type="ARBA" id="ARBA00022741"/>
    </source>
</evidence>
<feature type="binding site" evidence="7">
    <location>
        <position position="170"/>
    </location>
    <ligand>
        <name>L-aspartate</name>
        <dbReference type="ChEBI" id="CHEBI:29991"/>
    </ligand>
</feature>
<dbReference type="GO" id="GO:0004815">
    <property type="term" value="F:aspartate-tRNA ligase activity"/>
    <property type="evidence" value="ECO:0007669"/>
    <property type="project" value="UniProtKB-UniRule"/>
</dbReference>
<dbReference type="InterPro" id="IPR006195">
    <property type="entry name" value="aa-tRNA-synth_II"/>
</dbReference>
<dbReference type="InterPro" id="IPR045864">
    <property type="entry name" value="aa-tRNA-synth_II/BPL/LPL"/>
</dbReference>
<keyword evidence="2 7" id="KW-0436">Ligase</keyword>
<dbReference type="InterPro" id="IPR004524">
    <property type="entry name" value="Asp-tRNA-ligase_1"/>
</dbReference>
<evidence type="ECO:0000256" key="7">
    <source>
        <dbReference type="HAMAP-Rule" id="MF_00044"/>
    </source>
</evidence>
<keyword evidence="3 7" id="KW-0547">Nucleotide-binding</keyword>
<comment type="subunit">
    <text evidence="7">Homodimer.</text>
</comment>
<protein>
    <recommendedName>
        <fullName evidence="7">Aspartate--tRNA(Asp/Asn) ligase</fullName>
        <ecNumber evidence="7">6.1.1.23</ecNumber>
    </recommendedName>
    <alternativeName>
        <fullName evidence="7">Aspartyl-tRNA synthetase</fullName>
        <shortName evidence="7">AspRS</shortName>
    </alternativeName>
    <alternativeName>
        <fullName evidence="7">Non-discriminating aspartyl-tRNA synthetase</fullName>
        <shortName evidence="7">ND-AspRS</shortName>
    </alternativeName>
</protein>
<feature type="binding site" evidence="7">
    <location>
        <position position="482"/>
    </location>
    <ligand>
        <name>ATP</name>
        <dbReference type="ChEBI" id="CHEBI:30616"/>
    </ligand>
</feature>
<gene>
    <name evidence="7 11" type="primary">aspS</name>
    <name evidence="11" type="ORF">R4485_28305</name>
    <name evidence="10" type="ORF">XA26_28180</name>
</gene>
<feature type="region of interest" description="Aspartate" evidence="7">
    <location>
        <begin position="194"/>
        <end position="197"/>
    </location>
</feature>
<keyword evidence="6 7" id="KW-0030">Aminoacyl-tRNA synthetase</keyword>
<reference evidence="11" key="2">
    <citation type="submission" date="2023-10" db="EMBL/GenBank/DDBJ databases">
        <title>Mycolicibacterium fortuitum clinical isolates causing pulmonary infections in humans.</title>
        <authorList>
            <person name="Mejia-Ponce P.M."/>
            <person name="Zenteno-Cuevas R."/>
            <person name="Licona-Cassani C."/>
        </authorList>
    </citation>
    <scope>NUCLEOTIDE SEQUENCE</scope>
    <source>
        <strain evidence="11">M8</strain>
    </source>
</reference>
<feature type="site" description="Important for tRNA non-discrimination" evidence="7">
    <location>
        <position position="80"/>
    </location>
</feature>
<feature type="compositionally biased region" description="Basic and acidic residues" evidence="8">
    <location>
        <begin position="575"/>
        <end position="591"/>
    </location>
</feature>
<dbReference type="Proteomes" id="UP001186041">
    <property type="component" value="Unassembled WGS sequence"/>
</dbReference>
<evidence type="ECO:0000256" key="5">
    <source>
        <dbReference type="ARBA" id="ARBA00022917"/>
    </source>
</evidence>
<keyword evidence="7" id="KW-0963">Cytoplasm</keyword>
<dbReference type="Gene3D" id="2.40.50.140">
    <property type="entry name" value="Nucleic acid-binding proteins"/>
    <property type="match status" value="1"/>
</dbReference>
<dbReference type="NCBIfam" id="TIGR00459">
    <property type="entry name" value="aspS_bact"/>
    <property type="match status" value="1"/>
</dbReference>
<dbReference type="NCBIfam" id="NF001750">
    <property type="entry name" value="PRK00476.1"/>
    <property type="match status" value="1"/>
</dbReference>
<feature type="binding site" evidence="7">
    <location>
        <position position="216"/>
    </location>
    <ligand>
        <name>L-aspartate</name>
        <dbReference type="ChEBI" id="CHEBI:29991"/>
    </ligand>
</feature>
<dbReference type="EC" id="6.1.1.23" evidence="7"/>
<keyword evidence="5 7" id="KW-0648">Protein biosynthesis</keyword>
<feature type="binding site" evidence="7">
    <location>
        <position position="225"/>
    </location>
    <ligand>
        <name>ATP</name>
        <dbReference type="ChEBI" id="CHEBI:30616"/>
    </ligand>
</feature>
<dbReference type="InterPro" id="IPR004115">
    <property type="entry name" value="GAD-like_sf"/>
</dbReference>
<evidence type="ECO:0000313" key="10">
    <source>
        <dbReference type="EMBL" id="ALI26653.1"/>
    </source>
</evidence>
<dbReference type="Pfam" id="PF00152">
    <property type="entry name" value="tRNA-synt_2"/>
    <property type="match status" value="1"/>
</dbReference>
<comment type="similarity">
    <text evidence="1 7">Belongs to the class-II aminoacyl-tRNA synthetase family. Type 1 subfamily.</text>
</comment>
<evidence type="ECO:0000256" key="6">
    <source>
        <dbReference type="ARBA" id="ARBA00023146"/>
    </source>
</evidence>
<keyword evidence="12" id="KW-1185">Reference proteome</keyword>
<dbReference type="InterPro" id="IPR002312">
    <property type="entry name" value="Asp/Asn-tRNA-synth_IIb"/>
</dbReference>
<dbReference type="Gene3D" id="3.30.1360.30">
    <property type="entry name" value="GAD-like domain"/>
    <property type="match status" value="1"/>
</dbReference>
<dbReference type="InterPro" id="IPR029351">
    <property type="entry name" value="GAD_dom"/>
</dbReference>
<dbReference type="CDD" id="cd04317">
    <property type="entry name" value="EcAspRS_like_N"/>
    <property type="match status" value="1"/>
</dbReference>
<dbReference type="InterPro" id="IPR012340">
    <property type="entry name" value="NA-bd_OB-fold"/>
</dbReference>
<dbReference type="EMBL" id="JAWLVV010000035">
    <property type="protein sequence ID" value="MDV7294062.1"/>
    <property type="molecule type" value="Genomic_DNA"/>
</dbReference>
<feature type="binding site" evidence="7">
    <location>
        <begin position="534"/>
        <end position="537"/>
    </location>
    <ligand>
        <name>ATP</name>
        <dbReference type="ChEBI" id="CHEBI:30616"/>
    </ligand>
</feature>
<comment type="catalytic activity">
    <reaction evidence="7">
        <text>tRNA(Asx) + L-aspartate + ATP = L-aspartyl-tRNA(Asx) + AMP + diphosphate</text>
        <dbReference type="Rhea" id="RHEA:18349"/>
        <dbReference type="Rhea" id="RHEA-COMP:9710"/>
        <dbReference type="Rhea" id="RHEA-COMP:9711"/>
        <dbReference type="ChEBI" id="CHEBI:29991"/>
        <dbReference type="ChEBI" id="CHEBI:30616"/>
        <dbReference type="ChEBI" id="CHEBI:33019"/>
        <dbReference type="ChEBI" id="CHEBI:78442"/>
        <dbReference type="ChEBI" id="CHEBI:78516"/>
        <dbReference type="ChEBI" id="CHEBI:456215"/>
        <dbReference type="EC" id="6.1.1.23"/>
    </reaction>
</comment>
<evidence type="ECO:0000313" key="12">
    <source>
        <dbReference type="Proteomes" id="UP000057134"/>
    </source>
</evidence>
<dbReference type="Pfam" id="PF01336">
    <property type="entry name" value="tRNA_anti-codon"/>
    <property type="match status" value="1"/>
</dbReference>
<dbReference type="SUPFAM" id="SSF55681">
    <property type="entry name" value="Class II aaRS and biotin synthetases"/>
    <property type="match status" value="1"/>
</dbReference>
<feature type="region of interest" description="Disordered" evidence="8">
    <location>
        <begin position="558"/>
        <end position="591"/>
    </location>
</feature>
<feature type="binding site" evidence="7">
    <location>
        <begin position="216"/>
        <end position="218"/>
    </location>
    <ligand>
        <name>ATP</name>
        <dbReference type="ChEBI" id="CHEBI:30616"/>
    </ligand>
</feature>
<comment type="function">
    <text evidence="7">Aspartyl-tRNA synthetase with relaxed tRNA specificity since it is able to aspartylate not only its cognate tRNA(Asp) but also tRNA(Asn). Reaction proceeds in two steps: L-aspartate is first activated by ATP to form Asp-AMP and then transferred to the acceptor end of tRNA(Asp/Asn).</text>
</comment>
<feature type="domain" description="Aminoacyl-transfer RNA synthetases class-II family profile" evidence="9">
    <location>
        <begin position="137"/>
        <end position="555"/>
    </location>
</feature>
<dbReference type="EMBL" id="CP011269">
    <property type="protein sequence ID" value="ALI26653.1"/>
    <property type="molecule type" value="Genomic_DNA"/>
</dbReference>
<dbReference type="GO" id="GO:0005524">
    <property type="term" value="F:ATP binding"/>
    <property type="evidence" value="ECO:0007669"/>
    <property type="project" value="UniProtKB-UniRule"/>
</dbReference>
<dbReference type="GO" id="GO:0003676">
    <property type="term" value="F:nucleic acid binding"/>
    <property type="evidence" value="ECO:0007669"/>
    <property type="project" value="InterPro"/>
</dbReference>
<dbReference type="InterPro" id="IPR047089">
    <property type="entry name" value="Asp-tRNA-ligase_1_N"/>
</dbReference>
<dbReference type="KEGG" id="mft:XA26_28180"/>
<dbReference type="PANTHER" id="PTHR22594">
    <property type="entry name" value="ASPARTYL/LYSYL-TRNA SYNTHETASE"/>
    <property type="match status" value="1"/>
</dbReference>
<feature type="binding site" evidence="7">
    <location>
        <position position="489"/>
    </location>
    <ligand>
        <name>L-aspartate</name>
        <dbReference type="ChEBI" id="CHEBI:29991"/>
    </ligand>
</feature>